<evidence type="ECO:0000313" key="2">
    <source>
        <dbReference type="EMBL" id="KAK3925589.1"/>
    </source>
</evidence>
<evidence type="ECO:0000313" key="3">
    <source>
        <dbReference type="Proteomes" id="UP001219518"/>
    </source>
</evidence>
<protein>
    <submittedName>
        <fullName evidence="2">Disease resistance protein</fullName>
    </submittedName>
</protein>
<dbReference type="AlphaFoldDB" id="A0AAE1HQN8"/>
<feature type="compositionally biased region" description="Polar residues" evidence="1">
    <location>
        <begin position="312"/>
        <end position="321"/>
    </location>
</feature>
<feature type="compositionally biased region" description="Low complexity" evidence="1">
    <location>
        <begin position="220"/>
        <end position="249"/>
    </location>
</feature>
<feature type="region of interest" description="Disordered" evidence="1">
    <location>
        <begin position="465"/>
        <end position="493"/>
    </location>
</feature>
<evidence type="ECO:0000256" key="1">
    <source>
        <dbReference type="SAM" id="MobiDB-lite"/>
    </source>
</evidence>
<feature type="region of interest" description="Disordered" evidence="1">
    <location>
        <begin position="76"/>
        <end position="102"/>
    </location>
</feature>
<organism evidence="2 3">
    <name type="scientific">Frankliniella fusca</name>
    <dbReference type="NCBI Taxonomy" id="407009"/>
    <lineage>
        <taxon>Eukaryota</taxon>
        <taxon>Metazoa</taxon>
        <taxon>Ecdysozoa</taxon>
        <taxon>Arthropoda</taxon>
        <taxon>Hexapoda</taxon>
        <taxon>Insecta</taxon>
        <taxon>Pterygota</taxon>
        <taxon>Neoptera</taxon>
        <taxon>Paraneoptera</taxon>
        <taxon>Thysanoptera</taxon>
        <taxon>Terebrantia</taxon>
        <taxon>Thripoidea</taxon>
        <taxon>Thripidae</taxon>
        <taxon>Frankliniella</taxon>
    </lineage>
</organism>
<name>A0AAE1HQN8_9NEOP</name>
<comment type="caution">
    <text evidence="2">The sequence shown here is derived from an EMBL/GenBank/DDBJ whole genome shotgun (WGS) entry which is preliminary data.</text>
</comment>
<feature type="compositionally biased region" description="Polar residues" evidence="1">
    <location>
        <begin position="171"/>
        <end position="189"/>
    </location>
</feature>
<dbReference type="PANTHER" id="PTHR31025">
    <property type="entry name" value="SI:CH211-196P9.1-RELATED"/>
    <property type="match status" value="1"/>
</dbReference>
<dbReference type="Proteomes" id="UP001219518">
    <property type="component" value="Unassembled WGS sequence"/>
</dbReference>
<feature type="compositionally biased region" description="Low complexity" evidence="1">
    <location>
        <begin position="259"/>
        <end position="289"/>
    </location>
</feature>
<feature type="region of interest" description="Disordered" evidence="1">
    <location>
        <begin position="220"/>
        <end position="331"/>
    </location>
</feature>
<accession>A0AAE1HQN8</accession>
<feature type="compositionally biased region" description="Basic and acidic residues" evidence="1">
    <location>
        <begin position="477"/>
        <end position="489"/>
    </location>
</feature>
<dbReference type="PANTHER" id="PTHR31025:SF9">
    <property type="entry name" value="SI:DKEY-286J15.1"/>
    <property type="match status" value="1"/>
</dbReference>
<reference evidence="2" key="2">
    <citation type="journal article" date="2023" name="BMC Genomics">
        <title>Pest status, molecular evolution, and epigenetic factors derived from the genome assembly of Frankliniella fusca, a thysanopteran phytovirus vector.</title>
        <authorList>
            <person name="Catto M.A."/>
            <person name="Labadie P.E."/>
            <person name="Jacobson A.L."/>
            <person name="Kennedy G.G."/>
            <person name="Srinivasan R."/>
            <person name="Hunt B.G."/>
        </authorList>
    </citation>
    <scope>NUCLEOTIDE SEQUENCE</scope>
    <source>
        <strain evidence="2">PL_HMW_Pooled</strain>
    </source>
</reference>
<gene>
    <name evidence="2" type="ORF">KUF71_013838</name>
</gene>
<feature type="compositionally biased region" description="Basic and acidic residues" evidence="1">
    <location>
        <begin position="158"/>
        <end position="169"/>
    </location>
</feature>
<dbReference type="EMBL" id="JAHWGI010001232">
    <property type="protein sequence ID" value="KAK3925589.1"/>
    <property type="molecule type" value="Genomic_DNA"/>
</dbReference>
<keyword evidence="3" id="KW-1185">Reference proteome</keyword>
<proteinExistence type="predicted"/>
<reference evidence="2" key="1">
    <citation type="submission" date="2021-07" db="EMBL/GenBank/DDBJ databases">
        <authorList>
            <person name="Catto M.A."/>
            <person name="Jacobson A."/>
            <person name="Kennedy G."/>
            <person name="Labadie P."/>
            <person name="Hunt B.G."/>
            <person name="Srinivasan R."/>
        </authorList>
    </citation>
    <scope>NUCLEOTIDE SEQUENCE</scope>
    <source>
        <strain evidence="2">PL_HMW_Pooled</strain>
        <tissue evidence="2">Head</tissue>
    </source>
</reference>
<feature type="compositionally biased region" description="Low complexity" evidence="1">
    <location>
        <begin position="89"/>
        <end position="98"/>
    </location>
</feature>
<sequence length="753" mass="83539">MSTLEDYLNSKGVPEAVIHGLIAEGYDLDTFSGLNMQLLRLMNFKVAEIQLLLPLISECSVEKLLNTSAAASAPSLDIASEPTSRNLNDPPSDGSSDSEPCDVTELLPYLSEAELNEYSNYDKKSMLSQLNRYEMAKTSGFTLNMNNSKPFFIARKEEREKREAAKESDDFSGSTASHDLTTSERSSAQPEGLLFASSSSYSSSSYQASTLTSTQSCSSMAFTSSTSNSTTTSRPSTSSCSNTASTGSSRASILTPTQSCSNMASCSSSSNSTPTSRSSTSSCSAQALSRPGEAEAIHRSGPRPMGLANEKAVSTSRSTAVGTPGRNGGALLRSTTTQAVEGLPENFECIKAELPKFDVVQILNERIGEKEKHKLALSRLKTDGFLPVKSERKLVIRVLTRYLYSMRPSDPNSVTTTEKEGMAKSFVRHFPKYCGVYNENSMPWDHIYCKSLNTGWIANASRVLQNQNRQRSRKRKNETDEAGTSRESSELDSDGVDSLALLVPGRVEKHEILTGMSKSFKKRNSLRDQGMDIPSILNSFPHLISYEGEVLRQEFRMMNPQYQDMCKAFLNLQDKILRLPLKSPIALSFEDDTLRALLIISQNLPHDIPNRQDCDSTNTLAKLEDIIEYVGASEDLDAFIFEKRKRLARHVQPYLIAVRSGLTKKIQKHFLVLDDKLMQLTQCQIGSGSTIRAIDYLMMSYFVFNVSYPFGWRNTMHFLATSFYKVFEKTAPKKRKDSVTPSERELLLLLANN</sequence>
<feature type="region of interest" description="Disordered" evidence="1">
    <location>
        <begin position="158"/>
        <end position="191"/>
    </location>
</feature>